<comment type="caution">
    <text evidence="2">The sequence shown here is derived from an EMBL/GenBank/DDBJ whole genome shotgun (WGS) entry which is preliminary data.</text>
</comment>
<dbReference type="Proteomes" id="UP000229433">
    <property type="component" value="Unassembled WGS sequence"/>
</dbReference>
<sequence length="116" mass="13925">MNPAETYILSQPEPFKRILLELQVIIEHTAPEAELLYKWHLPFYYLNGKMFCFLNFRKRFVDLSFVYGTDLNDPDKHLIAGENRKRLRSLRYHKLEDIDAEVLIEFLKQLKVLIKN</sequence>
<gene>
    <name evidence="2" type="ORF">CJ305_10835</name>
</gene>
<dbReference type="RefSeq" id="WP_099646301.1">
    <property type="nucleotide sequence ID" value="NZ_KZ319291.1"/>
</dbReference>
<evidence type="ECO:0000313" key="3">
    <source>
        <dbReference type="Proteomes" id="UP000229433"/>
    </source>
</evidence>
<dbReference type="EMBL" id="NQXA01000008">
    <property type="protein sequence ID" value="PHQ29099.1"/>
    <property type="molecule type" value="Genomic_DNA"/>
</dbReference>
<evidence type="ECO:0000313" key="2">
    <source>
        <dbReference type="EMBL" id="PHQ29099.1"/>
    </source>
</evidence>
<feature type="domain" description="YdhG-like" evidence="1">
    <location>
        <begin position="16"/>
        <end position="109"/>
    </location>
</feature>
<reference evidence="2 3" key="1">
    <citation type="submission" date="2017-08" db="EMBL/GenBank/DDBJ databases">
        <title>The whole genome shortgun sequences of strain Leeuwenhoekiella nanhaiensis G18 from the South China Sea.</title>
        <authorList>
            <person name="Liu Q."/>
        </authorList>
    </citation>
    <scope>NUCLEOTIDE SEQUENCE [LARGE SCALE GENOMIC DNA]</scope>
    <source>
        <strain evidence="2 3">G18</strain>
    </source>
</reference>
<dbReference type="SUPFAM" id="SSF159888">
    <property type="entry name" value="YdhG-like"/>
    <property type="match status" value="1"/>
</dbReference>
<dbReference type="AlphaFoldDB" id="A0A2G1VRL8"/>
<dbReference type="OrthoDB" id="670608at2"/>
<evidence type="ECO:0000259" key="1">
    <source>
        <dbReference type="Pfam" id="PF08818"/>
    </source>
</evidence>
<protein>
    <submittedName>
        <fullName evidence="2">2-dehydro-3-deoxyphosphooctonate aldolase</fullName>
    </submittedName>
</protein>
<dbReference type="Gene3D" id="3.90.1150.200">
    <property type="match status" value="1"/>
</dbReference>
<organism evidence="2 3">
    <name type="scientific">Leeuwenhoekiella nanhaiensis</name>
    <dbReference type="NCBI Taxonomy" id="1655491"/>
    <lineage>
        <taxon>Bacteria</taxon>
        <taxon>Pseudomonadati</taxon>
        <taxon>Bacteroidota</taxon>
        <taxon>Flavobacteriia</taxon>
        <taxon>Flavobacteriales</taxon>
        <taxon>Flavobacteriaceae</taxon>
        <taxon>Leeuwenhoekiella</taxon>
    </lineage>
</organism>
<accession>A0A2G1VRL8</accession>
<dbReference type="Pfam" id="PF08818">
    <property type="entry name" value="DUF1801"/>
    <property type="match status" value="1"/>
</dbReference>
<dbReference type="InterPro" id="IPR014922">
    <property type="entry name" value="YdhG-like"/>
</dbReference>
<keyword evidence="3" id="KW-1185">Reference proteome</keyword>
<name>A0A2G1VRL8_9FLAO</name>
<proteinExistence type="predicted"/>